<name>A0A3A6U8L0_9GAMM</name>
<dbReference type="RefSeq" id="WP_121853869.1">
    <property type="nucleotide sequence ID" value="NZ_CP037952.1"/>
</dbReference>
<keyword evidence="7" id="KW-1185">Reference proteome</keyword>
<dbReference type="PANTHER" id="PTHR30408">
    <property type="entry name" value="TYPE-1 RESTRICTION ENZYME ECOKI SPECIFICITY PROTEIN"/>
    <property type="match status" value="1"/>
</dbReference>
<gene>
    <name evidence="6" type="ORF">D5R81_11970</name>
</gene>
<proteinExistence type="inferred from homology"/>
<feature type="coiled-coil region" evidence="4">
    <location>
        <begin position="168"/>
        <end position="195"/>
    </location>
</feature>
<keyword evidence="6" id="KW-0540">Nuclease</keyword>
<dbReference type="InterPro" id="IPR044946">
    <property type="entry name" value="Restrct_endonuc_typeI_TRD_sf"/>
</dbReference>
<reference evidence="6 7" key="1">
    <citation type="submission" date="2018-09" db="EMBL/GenBank/DDBJ databases">
        <title>Phylogeny of the Shewanellaceae, and recommendation for two new genera, Pseudoshewanella and Parashewanella.</title>
        <authorList>
            <person name="Wang G."/>
        </authorList>
    </citation>
    <scope>NUCLEOTIDE SEQUENCE [LARGE SCALE GENOMIC DNA]</scope>
    <source>
        <strain evidence="6 7">KCTC 22492</strain>
    </source>
</reference>
<keyword evidence="6" id="KW-0255">Endonuclease</keyword>
<evidence type="ECO:0000256" key="2">
    <source>
        <dbReference type="ARBA" id="ARBA00022747"/>
    </source>
</evidence>
<evidence type="ECO:0000313" key="6">
    <source>
        <dbReference type="EMBL" id="RJY13023.1"/>
    </source>
</evidence>
<dbReference type="PANTHER" id="PTHR30408:SF12">
    <property type="entry name" value="TYPE I RESTRICTION ENZYME MJAVIII SPECIFICITY SUBUNIT"/>
    <property type="match status" value="1"/>
</dbReference>
<evidence type="ECO:0000256" key="1">
    <source>
        <dbReference type="ARBA" id="ARBA00010923"/>
    </source>
</evidence>
<evidence type="ECO:0000259" key="5">
    <source>
        <dbReference type="Pfam" id="PF01420"/>
    </source>
</evidence>
<feature type="domain" description="Type I restriction modification DNA specificity" evidence="5">
    <location>
        <begin position="215"/>
        <end position="393"/>
    </location>
</feature>
<organism evidence="6 7">
    <name type="scientific">Parashewanella spongiae</name>
    <dbReference type="NCBI Taxonomy" id="342950"/>
    <lineage>
        <taxon>Bacteria</taxon>
        <taxon>Pseudomonadati</taxon>
        <taxon>Pseudomonadota</taxon>
        <taxon>Gammaproteobacteria</taxon>
        <taxon>Alteromonadales</taxon>
        <taxon>Shewanellaceae</taxon>
        <taxon>Parashewanella</taxon>
    </lineage>
</organism>
<keyword evidence="3" id="KW-0238">DNA-binding</keyword>
<dbReference type="InterPro" id="IPR000055">
    <property type="entry name" value="Restrct_endonuc_typeI_TRD"/>
</dbReference>
<dbReference type="InterPro" id="IPR052021">
    <property type="entry name" value="Type-I_RS_S_subunit"/>
</dbReference>
<evidence type="ECO:0000256" key="4">
    <source>
        <dbReference type="SAM" id="Coils"/>
    </source>
</evidence>
<keyword evidence="2" id="KW-0680">Restriction system</keyword>
<keyword evidence="6" id="KW-0378">Hydrolase</keyword>
<dbReference type="GO" id="GO:0004519">
    <property type="term" value="F:endonuclease activity"/>
    <property type="evidence" value="ECO:0007669"/>
    <property type="project" value="UniProtKB-KW"/>
</dbReference>
<evidence type="ECO:0000313" key="7">
    <source>
        <dbReference type="Proteomes" id="UP000273022"/>
    </source>
</evidence>
<dbReference type="Proteomes" id="UP000273022">
    <property type="component" value="Unassembled WGS sequence"/>
</dbReference>
<dbReference type="Pfam" id="PF01420">
    <property type="entry name" value="Methylase_S"/>
    <property type="match status" value="2"/>
</dbReference>
<sequence>MSNLIPDDWKVTTLESNAILITDGSHFSPATVDNGLPIATVQNMRSRDFDISSCRLISQDSFDELERGNCLPLIGDVLFSKDGTIGKTFVYRQKNRVVLLSSIAIIRLKQNKLNSDYCSQYLQSSLFYKQLENAKSGSAIRRVVLKDIKLLELPTPPLPEQQKIAKILTSVDDVIEKTQAQIDKLKDLKTGMMQELLTNGIGHTEFKDSPVGRIPSGWEVKSIEECKVNVLDGDRGKEYPNDKDFLGHGHCLFLSAKNVTKSGFSFDTKVFITLEKDELLRKGKLQRNDLVITTRGTLGNIAYFDENIPYEHLRINSGMAILRNEGNILSTSYLNLLLNSPLIIEQTELLAFGSAIPQLTIGLLKNLNVPIPQIQEQYSIVKTIESISSKSYLLIKKLTSLKSTKKALMQDLLTGKVRVNTESTNTEVAVG</sequence>
<dbReference type="Gene3D" id="3.90.220.20">
    <property type="entry name" value="DNA methylase specificity domains"/>
    <property type="match status" value="2"/>
</dbReference>
<dbReference type="GO" id="GO:0003677">
    <property type="term" value="F:DNA binding"/>
    <property type="evidence" value="ECO:0007669"/>
    <property type="project" value="UniProtKB-KW"/>
</dbReference>
<keyword evidence="4" id="KW-0175">Coiled coil</keyword>
<dbReference type="EMBL" id="QYYH01000070">
    <property type="protein sequence ID" value="RJY13023.1"/>
    <property type="molecule type" value="Genomic_DNA"/>
</dbReference>
<dbReference type="GO" id="GO:0009307">
    <property type="term" value="P:DNA restriction-modification system"/>
    <property type="evidence" value="ECO:0007669"/>
    <property type="project" value="UniProtKB-KW"/>
</dbReference>
<evidence type="ECO:0000256" key="3">
    <source>
        <dbReference type="ARBA" id="ARBA00023125"/>
    </source>
</evidence>
<comment type="similarity">
    <text evidence="1">Belongs to the type-I restriction system S methylase family.</text>
</comment>
<feature type="domain" description="Type I restriction modification DNA specificity" evidence="5">
    <location>
        <begin position="74"/>
        <end position="185"/>
    </location>
</feature>
<protein>
    <submittedName>
        <fullName evidence="6">Restriction endonuclease subunit S</fullName>
    </submittedName>
</protein>
<comment type="caution">
    <text evidence="6">The sequence shown here is derived from an EMBL/GenBank/DDBJ whole genome shotgun (WGS) entry which is preliminary data.</text>
</comment>
<accession>A0A3A6U8L0</accession>
<dbReference type="Gene3D" id="1.10.287.1120">
    <property type="entry name" value="Bipartite methylase S protein"/>
    <property type="match status" value="1"/>
</dbReference>
<dbReference type="SUPFAM" id="SSF116734">
    <property type="entry name" value="DNA methylase specificity domain"/>
    <property type="match status" value="2"/>
</dbReference>
<dbReference type="AlphaFoldDB" id="A0A3A6U8L0"/>
<dbReference type="OrthoDB" id="9798929at2"/>